<keyword evidence="4" id="KW-1185">Reference proteome</keyword>
<feature type="region of interest" description="Disordered" evidence="1">
    <location>
        <begin position="46"/>
        <end position="86"/>
    </location>
</feature>
<evidence type="ECO:0000256" key="1">
    <source>
        <dbReference type="SAM" id="MobiDB-lite"/>
    </source>
</evidence>
<sequence>MLGALCHHGPVRSTRIRQLSRSTLPLAALGVALALGAGCTRDVGGDDQARAVPGVGTEDAAPAEPTPSEPSGSTSVDTAPTVPPDESAEVLEGTLQVRAVEEANPSDTDGVDCSATPRPTVETPAEERVVACDALGVPYLLAPAAIEGGVASAEAENVDDTTFVVSIEFEGDAARVFAEVTGQLATTGQQMALVLDGRVLAAPSVQESITGGTVQISSSFTQAYAEALAAAIEDGG</sequence>
<accession>A0ABP8VS82</accession>
<evidence type="ECO:0000313" key="3">
    <source>
        <dbReference type="EMBL" id="GAA4670553.1"/>
    </source>
</evidence>
<comment type="caution">
    <text evidence="3">The sequence shown here is derived from an EMBL/GenBank/DDBJ whole genome shotgun (WGS) entry which is preliminary data.</text>
</comment>
<dbReference type="Pfam" id="PF22599">
    <property type="entry name" value="SecDF_P1_head"/>
    <property type="match status" value="1"/>
</dbReference>
<dbReference type="Proteomes" id="UP001500621">
    <property type="component" value="Unassembled WGS sequence"/>
</dbReference>
<evidence type="ECO:0000259" key="2">
    <source>
        <dbReference type="Pfam" id="PF22599"/>
    </source>
</evidence>
<protein>
    <recommendedName>
        <fullName evidence="2">SecDF P1 head subdomain domain-containing protein</fullName>
    </recommendedName>
</protein>
<dbReference type="Gene3D" id="3.30.1360.200">
    <property type="match status" value="1"/>
</dbReference>
<organism evidence="3 4">
    <name type="scientific">Nocardioides nanhaiensis</name>
    <dbReference type="NCBI Taxonomy" id="1476871"/>
    <lineage>
        <taxon>Bacteria</taxon>
        <taxon>Bacillati</taxon>
        <taxon>Actinomycetota</taxon>
        <taxon>Actinomycetes</taxon>
        <taxon>Propionibacteriales</taxon>
        <taxon>Nocardioidaceae</taxon>
        <taxon>Nocardioides</taxon>
    </lineage>
</organism>
<reference evidence="4" key="1">
    <citation type="journal article" date="2019" name="Int. J. Syst. Evol. Microbiol.">
        <title>The Global Catalogue of Microorganisms (GCM) 10K type strain sequencing project: providing services to taxonomists for standard genome sequencing and annotation.</title>
        <authorList>
            <consortium name="The Broad Institute Genomics Platform"/>
            <consortium name="The Broad Institute Genome Sequencing Center for Infectious Disease"/>
            <person name="Wu L."/>
            <person name="Ma J."/>
        </authorList>
    </citation>
    <scope>NUCLEOTIDE SEQUENCE [LARGE SCALE GENOMIC DNA]</scope>
    <source>
        <strain evidence="4">JCM 18127</strain>
    </source>
</reference>
<proteinExistence type="predicted"/>
<gene>
    <name evidence="3" type="ORF">GCM10023226_03910</name>
</gene>
<dbReference type="InterPro" id="IPR054384">
    <property type="entry name" value="SecDF_P1_head"/>
</dbReference>
<dbReference type="EMBL" id="BAABIM010000001">
    <property type="protein sequence ID" value="GAA4670553.1"/>
    <property type="molecule type" value="Genomic_DNA"/>
</dbReference>
<feature type="region of interest" description="Disordered" evidence="1">
    <location>
        <begin position="101"/>
        <end position="122"/>
    </location>
</feature>
<feature type="domain" description="SecDF P1 head subdomain" evidence="2">
    <location>
        <begin position="138"/>
        <end position="235"/>
    </location>
</feature>
<evidence type="ECO:0000313" key="4">
    <source>
        <dbReference type="Proteomes" id="UP001500621"/>
    </source>
</evidence>
<name>A0ABP8VS82_9ACTN</name>